<organism evidence="1 2">
    <name type="scientific">Brachionus plicatilis</name>
    <name type="common">Marine rotifer</name>
    <name type="synonym">Brachionus muelleri</name>
    <dbReference type="NCBI Taxonomy" id="10195"/>
    <lineage>
        <taxon>Eukaryota</taxon>
        <taxon>Metazoa</taxon>
        <taxon>Spiralia</taxon>
        <taxon>Gnathifera</taxon>
        <taxon>Rotifera</taxon>
        <taxon>Eurotatoria</taxon>
        <taxon>Monogononta</taxon>
        <taxon>Pseudotrocha</taxon>
        <taxon>Ploima</taxon>
        <taxon>Brachionidae</taxon>
        <taxon>Brachionus</taxon>
    </lineage>
</organism>
<name>A0A3M7PPE3_BRAPC</name>
<dbReference type="AlphaFoldDB" id="A0A3M7PPE3"/>
<dbReference type="EMBL" id="REGN01009546">
    <property type="protein sequence ID" value="RNA00943.1"/>
    <property type="molecule type" value="Genomic_DNA"/>
</dbReference>
<protein>
    <submittedName>
        <fullName evidence="1">Uncharacterized protein</fullName>
    </submittedName>
</protein>
<reference evidence="1 2" key="1">
    <citation type="journal article" date="2018" name="Sci. Rep.">
        <title>Genomic signatures of local adaptation to the degree of environmental predictability in rotifers.</title>
        <authorList>
            <person name="Franch-Gras L."/>
            <person name="Hahn C."/>
            <person name="Garcia-Roger E.M."/>
            <person name="Carmona M.J."/>
            <person name="Serra M."/>
            <person name="Gomez A."/>
        </authorList>
    </citation>
    <scope>NUCLEOTIDE SEQUENCE [LARGE SCALE GENOMIC DNA]</scope>
    <source>
        <strain evidence="1">HYR1</strain>
    </source>
</reference>
<sequence length="220" mass="25331">MNQSSAEMSPRNDYLEYHLHPNNCGTNFQIKIILNECHDMPNSYENFHKIEDTECTKFISIPNGNIRISNYKMAKNKVPTDELTSSSKTNLNRNIYLPEPEPDIVKSESNNQVLFRKSFKPISNPPVKYDMNEMYENFLDDDEDLTDSVSQKSQSEDTISKVSSESAVINLDEEQKNFVIKQLSEIAKSRAESHTTSNKILHYLRAKASYTLEACLNIEY</sequence>
<dbReference type="OrthoDB" id="10599674at2759"/>
<gene>
    <name evidence="1" type="ORF">BpHYR1_041774</name>
</gene>
<evidence type="ECO:0000313" key="2">
    <source>
        <dbReference type="Proteomes" id="UP000276133"/>
    </source>
</evidence>
<accession>A0A3M7PPE3</accession>
<keyword evidence="2" id="KW-1185">Reference proteome</keyword>
<evidence type="ECO:0000313" key="1">
    <source>
        <dbReference type="EMBL" id="RNA00943.1"/>
    </source>
</evidence>
<comment type="caution">
    <text evidence="1">The sequence shown here is derived from an EMBL/GenBank/DDBJ whole genome shotgun (WGS) entry which is preliminary data.</text>
</comment>
<proteinExistence type="predicted"/>
<dbReference type="Proteomes" id="UP000276133">
    <property type="component" value="Unassembled WGS sequence"/>
</dbReference>